<proteinExistence type="predicted"/>
<evidence type="ECO:0000313" key="2">
    <source>
        <dbReference type="EMBL" id="KAF2903168.1"/>
    </source>
</evidence>
<dbReference type="InterPro" id="IPR004875">
    <property type="entry name" value="DDE_SF_endonuclease_dom"/>
</dbReference>
<feature type="domain" description="DDE-1" evidence="1">
    <location>
        <begin position="229"/>
        <end position="344"/>
    </location>
</feature>
<dbReference type="AlphaFoldDB" id="A0A8K0DH55"/>
<dbReference type="PANTHER" id="PTHR19303:SF74">
    <property type="entry name" value="POGO TRANSPOSABLE ELEMENT WITH KRAB DOMAIN"/>
    <property type="match status" value="1"/>
</dbReference>
<evidence type="ECO:0000313" key="3">
    <source>
        <dbReference type="Proteomes" id="UP000801492"/>
    </source>
</evidence>
<evidence type="ECO:0000259" key="1">
    <source>
        <dbReference type="Pfam" id="PF03184"/>
    </source>
</evidence>
<dbReference type="Pfam" id="PF03184">
    <property type="entry name" value="DDE_1"/>
    <property type="match status" value="1"/>
</dbReference>
<dbReference type="InterPro" id="IPR050863">
    <property type="entry name" value="CenT-Element_Derived"/>
</dbReference>
<dbReference type="PANTHER" id="PTHR19303">
    <property type="entry name" value="TRANSPOSON"/>
    <property type="match status" value="1"/>
</dbReference>
<name>A0A8K0DH55_IGNLU</name>
<dbReference type="GO" id="GO:0003677">
    <property type="term" value="F:DNA binding"/>
    <property type="evidence" value="ECO:0007669"/>
    <property type="project" value="TreeGrafter"/>
</dbReference>
<keyword evidence="3" id="KW-1185">Reference proteome</keyword>
<dbReference type="GO" id="GO:0005634">
    <property type="term" value="C:nucleus"/>
    <property type="evidence" value="ECO:0007669"/>
    <property type="project" value="TreeGrafter"/>
</dbReference>
<accession>A0A8K0DH55</accession>
<reference evidence="2" key="1">
    <citation type="submission" date="2019-08" db="EMBL/GenBank/DDBJ databases">
        <title>The genome of the North American firefly Photinus pyralis.</title>
        <authorList>
            <consortium name="Photinus pyralis genome working group"/>
            <person name="Fallon T.R."/>
            <person name="Sander Lower S.E."/>
            <person name="Weng J.-K."/>
        </authorList>
    </citation>
    <scope>NUCLEOTIDE SEQUENCE</scope>
    <source>
        <strain evidence="2">TRF0915ILg1</strain>
        <tissue evidence="2">Whole body</tissue>
    </source>
</reference>
<protein>
    <recommendedName>
        <fullName evidence="1">DDE-1 domain-containing protein</fullName>
    </recommendedName>
</protein>
<dbReference type="Proteomes" id="UP000801492">
    <property type="component" value="Unassembled WGS sequence"/>
</dbReference>
<dbReference type="OrthoDB" id="6740472at2759"/>
<gene>
    <name evidence="2" type="ORF">ILUMI_03015</name>
</gene>
<dbReference type="EMBL" id="VTPC01001091">
    <property type="protein sequence ID" value="KAF2903168.1"/>
    <property type="molecule type" value="Genomic_DNA"/>
</dbReference>
<sequence>MREAVKLVEGGMSLRNAAELKNIKCTTLHRYVRKKKATRDGAEIRMTPNYAVQKIFSSELEDSLEQYLATYSKMCYSLDTLETRRLGNEMAKYHNLKIPKAWEERQMAGIGCWLYGFRKRHPEIRLRKPEACSLSRATSFNIHNVQKFFDHLFDILHRYPNFGEGTRVFSLDETGISTVQKPKKMTACCIVSAAGSALPPSMVFPRKNFKTHMLTRAPSSILGLAQPTEWIANVIRHFIKVTSSTKENPTLIIMDNHESHLAREVLNIAKENEVILRTIPPHTSHKLQARDVSVFGPFQNFYNAAVDSWVVRHPGQTLTIYNVAELVGQAFDKSKTPSNIKSGFKKTGIFPFDRDIFTEDEFLTS</sequence>
<comment type="caution">
    <text evidence="2">The sequence shown here is derived from an EMBL/GenBank/DDBJ whole genome shotgun (WGS) entry which is preliminary data.</text>
</comment>
<organism evidence="2 3">
    <name type="scientific">Ignelater luminosus</name>
    <name type="common">Cucubano</name>
    <name type="synonym">Pyrophorus luminosus</name>
    <dbReference type="NCBI Taxonomy" id="2038154"/>
    <lineage>
        <taxon>Eukaryota</taxon>
        <taxon>Metazoa</taxon>
        <taxon>Ecdysozoa</taxon>
        <taxon>Arthropoda</taxon>
        <taxon>Hexapoda</taxon>
        <taxon>Insecta</taxon>
        <taxon>Pterygota</taxon>
        <taxon>Neoptera</taxon>
        <taxon>Endopterygota</taxon>
        <taxon>Coleoptera</taxon>
        <taxon>Polyphaga</taxon>
        <taxon>Elateriformia</taxon>
        <taxon>Elateroidea</taxon>
        <taxon>Elateridae</taxon>
        <taxon>Agrypninae</taxon>
        <taxon>Pyrophorini</taxon>
        <taxon>Ignelater</taxon>
    </lineage>
</organism>